<dbReference type="EMBL" id="JACCBV010000001">
    <property type="protein sequence ID" value="NYE19913.1"/>
    <property type="molecule type" value="Genomic_DNA"/>
</dbReference>
<sequence>MSPAPGDPVIEVADLRREYRLRGRKGVVTALDGNTKLSARENLEFWAARDGTIDIDT</sequence>
<comment type="caution">
    <text evidence="1">The sequence shown here is derived from an EMBL/GenBank/DDBJ whole genome shotgun (WGS) entry which is preliminary data.</text>
</comment>
<name>A0A7Y9KL59_9MICO</name>
<evidence type="ECO:0000313" key="2">
    <source>
        <dbReference type="Proteomes" id="UP000576969"/>
    </source>
</evidence>
<accession>A0A7Y9KL59</accession>
<dbReference type="Proteomes" id="UP000576969">
    <property type="component" value="Unassembled WGS sequence"/>
</dbReference>
<reference evidence="1 2" key="1">
    <citation type="submission" date="2020-07" db="EMBL/GenBank/DDBJ databases">
        <title>Sequencing the genomes of 1000 actinobacteria strains.</title>
        <authorList>
            <person name="Klenk H.-P."/>
        </authorList>
    </citation>
    <scope>NUCLEOTIDE SEQUENCE [LARGE SCALE GENOMIC DNA]</scope>
    <source>
        <strain evidence="1 2">DSM 24662</strain>
    </source>
</reference>
<dbReference type="AlphaFoldDB" id="A0A7Y9KL59"/>
<proteinExistence type="predicted"/>
<keyword evidence="2" id="KW-1185">Reference proteome</keyword>
<protein>
    <submittedName>
        <fullName evidence="1">Uncharacterized protein</fullName>
    </submittedName>
</protein>
<evidence type="ECO:0000313" key="1">
    <source>
        <dbReference type="EMBL" id="NYE19913.1"/>
    </source>
</evidence>
<gene>
    <name evidence="1" type="ORF">BJ991_001941</name>
</gene>
<organism evidence="1 2">
    <name type="scientific">Microbacterium immunditiarum</name>
    <dbReference type="NCBI Taxonomy" id="337480"/>
    <lineage>
        <taxon>Bacteria</taxon>
        <taxon>Bacillati</taxon>
        <taxon>Actinomycetota</taxon>
        <taxon>Actinomycetes</taxon>
        <taxon>Micrococcales</taxon>
        <taxon>Microbacteriaceae</taxon>
        <taxon>Microbacterium</taxon>
    </lineage>
</organism>
<dbReference type="RefSeq" id="WP_179489544.1">
    <property type="nucleotide sequence ID" value="NZ_JACCBV010000001.1"/>
</dbReference>